<dbReference type="InterPro" id="IPR052048">
    <property type="entry name" value="ST_Response_Regulator"/>
</dbReference>
<dbReference type="CDD" id="cd17536">
    <property type="entry name" value="REC_YesN-like"/>
    <property type="match status" value="1"/>
</dbReference>
<dbReference type="PANTHER" id="PTHR43228">
    <property type="entry name" value="TWO-COMPONENT RESPONSE REGULATOR"/>
    <property type="match status" value="1"/>
</dbReference>
<dbReference type="InterPro" id="IPR011006">
    <property type="entry name" value="CheY-like_superfamily"/>
</dbReference>
<keyword evidence="4" id="KW-1185">Reference proteome</keyword>
<proteinExistence type="predicted"/>
<keyword evidence="1" id="KW-0597">Phosphoprotein</keyword>
<dbReference type="EMBL" id="UHFR01000005">
    <property type="protein sequence ID" value="SUN75859.1"/>
    <property type="molecule type" value="Genomic_DNA"/>
</dbReference>
<dbReference type="Proteomes" id="UP000254634">
    <property type="component" value="Unassembled WGS sequence"/>
</dbReference>
<dbReference type="PANTHER" id="PTHR43228:SF1">
    <property type="entry name" value="TWO-COMPONENT RESPONSE REGULATOR ARR22"/>
    <property type="match status" value="1"/>
</dbReference>
<evidence type="ECO:0000313" key="3">
    <source>
        <dbReference type="EMBL" id="SUN75859.1"/>
    </source>
</evidence>
<reference evidence="3" key="1">
    <citation type="submission" date="2018-06" db="EMBL/GenBank/DDBJ databases">
        <authorList>
            <consortium name="Pathogen Informatics"/>
            <person name="Doyle S."/>
        </authorList>
    </citation>
    <scope>NUCLEOTIDE SEQUENCE [LARGE SCALE GENOMIC DNA]</scope>
    <source>
        <strain evidence="3">NCTC13765</strain>
    </source>
</reference>
<organism evidence="3 4">
    <name type="scientific">Streptococcus massiliensis</name>
    <dbReference type="NCBI Taxonomy" id="313439"/>
    <lineage>
        <taxon>Bacteria</taxon>
        <taxon>Bacillati</taxon>
        <taxon>Bacillota</taxon>
        <taxon>Bacilli</taxon>
        <taxon>Lactobacillales</taxon>
        <taxon>Streptococcaceae</taxon>
        <taxon>Streptococcus</taxon>
    </lineage>
</organism>
<accession>A0A380KX64</accession>
<dbReference type="AlphaFoldDB" id="A0A380KX64"/>
<dbReference type="GO" id="GO:0000160">
    <property type="term" value="P:phosphorelay signal transduction system"/>
    <property type="evidence" value="ECO:0007669"/>
    <property type="project" value="InterPro"/>
</dbReference>
<dbReference type="Gene3D" id="3.40.50.2300">
    <property type="match status" value="1"/>
</dbReference>
<protein>
    <submittedName>
        <fullName evidence="3">Response regulator</fullName>
    </submittedName>
</protein>
<sequence length="96" mass="11042">MYKIMIVEDEYLVRQGIVSLVDFAAFDMQLTSQAENGREAWKIIQEEPVDILLTDINMPIMNGIELARLVHESYPQTHIVFLTGYDEFDYALSAVN</sequence>
<dbReference type="SMART" id="SM00448">
    <property type="entry name" value="REC"/>
    <property type="match status" value="1"/>
</dbReference>
<name>A0A380KX64_9STRE</name>
<evidence type="ECO:0000259" key="2">
    <source>
        <dbReference type="PROSITE" id="PS50110"/>
    </source>
</evidence>
<dbReference type="SUPFAM" id="SSF52172">
    <property type="entry name" value="CheY-like"/>
    <property type="match status" value="1"/>
</dbReference>
<dbReference type="Pfam" id="PF00072">
    <property type="entry name" value="Response_reg"/>
    <property type="match status" value="1"/>
</dbReference>
<dbReference type="InterPro" id="IPR001789">
    <property type="entry name" value="Sig_transdc_resp-reg_receiver"/>
</dbReference>
<feature type="modified residue" description="4-aspartylphosphate" evidence="1">
    <location>
        <position position="55"/>
    </location>
</feature>
<dbReference type="PROSITE" id="PS50110">
    <property type="entry name" value="RESPONSE_REGULATORY"/>
    <property type="match status" value="1"/>
</dbReference>
<dbReference type="STRING" id="1123307.GCA_000380065_01682"/>
<gene>
    <name evidence="3" type="ORF">NCTC13765_00299</name>
</gene>
<feature type="domain" description="Response regulatory" evidence="2">
    <location>
        <begin position="3"/>
        <end position="96"/>
    </location>
</feature>
<evidence type="ECO:0000256" key="1">
    <source>
        <dbReference type="PROSITE-ProRule" id="PRU00169"/>
    </source>
</evidence>
<evidence type="ECO:0000313" key="4">
    <source>
        <dbReference type="Proteomes" id="UP000254634"/>
    </source>
</evidence>